<dbReference type="GO" id="GO:0045275">
    <property type="term" value="C:respiratory chain complex III"/>
    <property type="evidence" value="ECO:0007669"/>
    <property type="project" value="UniProtKB-UniRule"/>
</dbReference>
<reference evidence="13 15" key="2">
    <citation type="journal article" date="2018" name="Genome Res.">
        <title>The genomic architecture and molecular evolution of ant odorant receptors.</title>
        <authorList>
            <person name="McKenzie S.K."/>
            <person name="Kronauer D.J.C."/>
        </authorList>
    </citation>
    <scope>NUCLEOTIDE SEQUENCE [LARGE SCALE GENOMIC DNA]</scope>
    <source>
        <strain evidence="13">Clonal line C1</strain>
    </source>
</reference>
<dbReference type="InterPro" id="IPR008027">
    <property type="entry name" value="QCR9"/>
</dbReference>
<evidence type="ECO:0000313" key="13">
    <source>
        <dbReference type="EMBL" id="RLU20816.1"/>
    </source>
</evidence>
<keyword evidence="3 11" id="KW-0813">Transport</keyword>
<accession>A0A026WFX3</accession>
<keyword evidence="5" id="KW-0812">Transmembrane</keyword>
<dbReference type="PANTHER" id="PTHR12980">
    <property type="entry name" value="UBIQUINOL-CYTOCHROME C REDUCTASE COMPLEX, SUBUNIT X"/>
    <property type="match status" value="1"/>
</dbReference>
<evidence type="ECO:0000256" key="10">
    <source>
        <dbReference type="ARBA" id="ARBA00023136"/>
    </source>
</evidence>
<keyword evidence="14" id="KW-1185">Reference proteome</keyword>
<evidence type="ECO:0000256" key="7">
    <source>
        <dbReference type="ARBA" id="ARBA00022982"/>
    </source>
</evidence>
<evidence type="ECO:0000256" key="2">
    <source>
        <dbReference type="ARBA" id="ARBA00007856"/>
    </source>
</evidence>
<sequence length="80" mass="9821">MVARLFYRYVCRRCSIFTFSIVTSAMFFERAYDEVCEYIFETVNNGRLWKHIKHRYESSTTETRYVHKDTKFSIDNREAR</sequence>
<keyword evidence="9 11" id="KW-0496">Mitochondrion</keyword>
<proteinExistence type="inferred from homology"/>
<reference evidence="13" key="3">
    <citation type="submission" date="2018-07" db="EMBL/GenBank/DDBJ databases">
        <authorList>
            <person name="Mckenzie S.K."/>
            <person name="Kronauer D.J.C."/>
        </authorList>
    </citation>
    <scope>NUCLEOTIDE SEQUENCE</scope>
    <source>
        <strain evidence="13">Clonal line C1</strain>
    </source>
</reference>
<dbReference type="GO" id="GO:0005743">
    <property type="term" value="C:mitochondrial inner membrane"/>
    <property type="evidence" value="ECO:0007669"/>
    <property type="project" value="UniProtKB-SubCell"/>
</dbReference>
<dbReference type="Proteomes" id="UP000053097">
    <property type="component" value="Unassembled WGS sequence"/>
</dbReference>
<dbReference type="PANTHER" id="PTHR12980:SF0">
    <property type="entry name" value="CYTOCHROME B-C1 COMPLEX SUBUNIT 9"/>
    <property type="match status" value="1"/>
</dbReference>
<dbReference type="AlphaFoldDB" id="A0A026WFX3"/>
<dbReference type="STRING" id="2015173.A0A026WFX3"/>
<comment type="similarity">
    <text evidence="2 11">Belongs to the UQCR10/QCR9 family.</text>
</comment>
<name>A0A026WFX3_OOCBI</name>
<evidence type="ECO:0000256" key="11">
    <source>
        <dbReference type="RuleBase" id="RU368056"/>
    </source>
</evidence>
<dbReference type="GO" id="GO:0006122">
    <property type="term" value="P:mitochondrial electron transport, ubiquinol to cytochrome c"/>
    <property type="evidence" value="ECO:0007669"/>
    <property type="project" value="UniProtKB-UniRule"/>
</dbReference>
<protein>
    <recommendedName>
        <fullName evidence="11">Complex III subunit 9</fullName>
    </recommendedName>
</protein>
<organism evidence="12 14">
    <name type="scientific">Ooceraea biroi</name>
    <name type="common">Clonal raider ant</name>
    <name type="synonym">Cerapachys biroi</name>
    <dbReference type="NCBI Taxonomy" id="2015173"/>
    <lineage>
        <taxon>Eukaryota</taxon>
        <taxon>Metazoa</taxon>
        <taxon>Ecdysozoa</taxon>
        <taxon>Arthropoda</taxon>
        <taxon>Hexapoda</taxon>
        <taxon>Insecta</taxon>
        <taxon>Pterygota</taxon>
        <taxon>Neoptera</taxon>
        <taxon>Endopterygota</taxon>
        <taxon>Hymenoptera</taxon>
        <taxon>Apocrita</taxon>
        <taxon>Aculeata</taxon>
        <taxon>Formicoidea</taxon>
        <taxon>Formicidae</taxon>
        <taxon>Dorylinae</taxon>
        <taxon>Ooceraea</taxon>
    </lineage>
</organism>
<dbReference type="EMBL" id="KK107238">
    <property type="protein sequence ID" value="EZA54838.1"/>
    <property type="molecule type" value="Genomic_DNA"/>
</dbReference>
<dbReference type="EMBL" id="QOIP01000007">
    <property type="protein sequence ID" value="RLU20816.1"/>
    <property type="molecule type" value="Genomic_DNA"/>
</dbReference>
<keyword evidence="7 11" id="KW-0249">Electron transport</keyword>
<evidence type="ECO:0000256" key="6">
    <source>
        <dbReference type="ARBA" id="ARBA00022792"/>
    </source>
</evidence>
<keyword evidence="4 11" id="KW-0679">Respiratory chain</keyword>
<dbReference type="OMA" id="TIYEHIN"/>
<evidence type="ECO:0000256" key="1">
    <source>
        <dbReference type="ARBA" id="ARBA00004434"/>
    </source>
</evidence>
<gene>
    <name evidence="13" type="ORF">DMN91_007430</name>
    <name evidence="12" type="ORF">X777_05123</name>
</gene>
<dbReference type="InterPro" id="IPR036656">
    <property type="entry name" value="QCR9_sf"/>
</dbReference>
<evidence type="ECO:0000256" key="4">
    <source>
        <dbReference type="ARBA" id="ARBA00022660"/>
    </source>
</evidence>
<evidence type="ECO:0000256" key="8">
    <source>
        <dbReference type="ARBA" id="ARBA00022989"/>
    </source>
</evidence>
<comment type="subunit">
    <text evidence="11">Component of the ubiquinol-cytochrome c oxidoreductase (cytochrome b-c1 complex, complex III, CIII), a multisubunit enzyme composed of 3 respiratory subunits cytochrome b, cytochrome c1 and Rieske protein, 2 core protein subunits, and additional low-molecular weight protein subunits.</text>
</comment>
<evidence type="ECO:0000313" key="14">
    <source>
        <dbReference type="Proteomes" id="UP000053097"/>
    </source>
</evidence>
<comment type="function">
    <text evidence="11">Component of the ubiquinol-cytochrome c oxidoreductase, a multisubunit transmembrane complex that is part of the mitochondrial electron transport chain which drives oxidative phosphorylation. The complex plays an important role in the uptake of multiple carbon sources present in different host niches.</text>
</comment>
<dbReference type="Proteomes" id="UP000279307">
    <property type="component" value="Chromosome 7"/>
</dbReference>
<keyword evidence="6 11" id="KW-0999">Mitochondrion inner membrane</keyword>
<dbReference type="Pfam" id="PF05365">
    <property type="entry name" value="UCR_UQCRX_QCR9"/>
    <property type="match status" value="1"/>
</dbReference>
<dbReference type="Gene3D" id="1.20.5.260">
    <property type="entry name" value="Cytochrome b-c1 complex subunit 9"/>
    <property type="match status" value="1"/>
</dbReference>
<evidence type="ECO:0000256" key="3">
    <source>
        <dbReference type="ARBA" id="ARBA00022448"/>
    </source>
</evidence>
<evidence type="ECO:0000256" key="5">
    <source>
        <dbReference type="ARBA" id="ARBA00022692"/>
    </source>
</evidence>
<evidence type="ECO:0000256" key="9">
    <source>
        <dbReference type="ARBA" id="ARBA00023128"/>
    </source>
</evidence>
<reference evidence="12 14" key="1">
    <citation type="journal article" date="2014" name="Curr. Biol.">
        <title>The genome of the clonal raider ant Cerapachys biroi.</title>
        <authorList>
            <person name="Oxley P.R."/>
            <person name="Ji L."/>
            <person name="Fetter-Pruneda I."/>
            <person name="McKenzie S.K."/>
            <person name="Li C."/>
            <person name="Hu H."/>
            <person name="Zhang G."/>
            <person name="Kronauer D.J."/>
        </authorList>
    </citation>
    <scope>NUCLEOTIDE SEQUENCE [LARGE SCALE GENOMIC DNA]</scope>
</reference>
<keyword evidence="10" id="KW-0472">Membrane</keyword>
<dbReference type="SUPFAM" id="SSF81514">
    <property type="entry name" value="Subunit X (non-heme 7 kDa protein) of cytochrome bc1 complex (Ubiquinol-cytochrome c reductase)"/>
    <property type="match status" value="1"/>
</dbReference>
<dbReference type="FunFam" id="1.20.5.260:FF:000001">
    <property type="entry name" value="Cytochrome b-c1 complex subunit 9"/>
    <property type="match status" value="1"/>
</dbReference>
<keyword evidence="8" id="KW-1133">Transmembrane helix</keyword>
<comment type="subcellular location">
    <subcellularLocation>
        <location evidence="1 11">Mitochondrion inner membrane</location>
        <topology evidence="1 11">Single-pass membrane protein</topology>
    </subcellularLocation>
</comment>
<evidence type="ECO:0000313" key="15">
    <source>
        <dbReference type="Proteomes" id="UP000279307"/>
    </source>
</evidence>
<evidence type="ECO:0000313" key="12">
    <source>
        <dbReference type="EMBL" id="EZA54838.1"/>
    </source>
</evidence>